<evidence type="ECO:0000256" key="1">
    <source>
        <dbReference type="ARBA" id="ARBA00004370"/>
    </source>
</evidence>
<dbReference type="Proteomes" id="UP001595872">
    <property type="component" value="Unassembled WGS sequence"/>
</dbReference>
<dbReference type="InterPro" id="IPR012338">
    <property type="entry name" value="Beta-lactam/transpept-like"/>
</dbReference>
<proteinExistence type="inferred from homology"/>
<dbReference type="EMBL" id="JBHSIT010000007">
    <property type="protein sequence ID" value="MFC4910403.1"/>
    <property type="molecule type" value="Genomic_DNA"/>
</dbReference>
<dbReference type="InterPro" id="IPR005311">
    <property type="entry name" value="PBP_dimer"/>
</dbReference>
<accession>A0ABV9U4E8</accession>
<feature type="chain" id="PRO_5046163735" evidence="5">
    <location>
        <begin position="32"/>
        <end position="679"/>
    </location>
</feature>
<feature type="domain" description="Penicillin-binding protein dimerisation" evidence="7">
    <location>
        <begin position="153"/>
        <end position="319"/>
    </location>
</feature>
<evidence type="ECO:0000313" key="10">
    <source>
        <dbReference type="Proteomes" id="UP001595872"/>
    </source>
</evidence>
<dbReference type="Pfam" id="PF03717">
    <property type="entry name" value="PBP_dimer"/>
    <property type="match status" value="1"/>
</dbReference>
<dbReference type="InterPro" id="IPR036138">
    <property type="entry name" value="PBP_dimer_sf"/>
</dbReference>
<feature type="signal peptide" evidence="5">
    <location>
        <begin position="1"/>
        <end position="31"/>
    </location>
</feature>
<feature type="region of interest" description="Disordered" evidence="4">
    <location>
        <begin position="625"/>
        <end position="679"/>
    </location>
</feature>
<comment type="caution">
    <text evidence="9">The sequence shown here is derived from an EMBL/GenBank/DDBJ whole genome shotgun (WGS) entry which is preliminary data.</text>
</comment>
<organism evidence="9 10">
    <name type="scientific">Actinomadura gamaensis</name>
    <dbReference type="NCBI Taxonomy" id="1763541"/>
    <lineage>
        <taxon>Bacteria</taxon>
        <taxon>Bacillati</taxon>
        <taxon>Actinomycetota</taxon>
        <taxon>Actinomycetes</taxon>
        <taxon>Streptosporangiales</taxon>
        <taxon>Thermomonosporaceae</taxon>
        <taxon>Actinomadura</taxon>
    </lineage>
</organism>
<protein>
    <submittedName>
        <fullName evidence="9">Penicillin-binding transpeptidase domain-containing protein</fullName>
    </submittedName>
</protein>
<feature type="domain" description="NTF2-like N-terminal transpeptidase" evidence="8">
    <location>
        <begin position="35"/>
        <end position="145"/>
    </location>
</feature>
<evidence type="ECO:0000256" key="3">
    <source>
        <dbReference type="ARBA" id="ARBA00023136"/>
    </source>
</evidence>
<dbReference type="Pfam" id="PF05223">
    <property type="entry name" value="MecA_N"/>
    <property type="match status" value="1"/>
</dbReference>
<gene>
    <name evidence="9" type="ORF">ACFPCY_24030</name>
</gene>
<feature type="compositionally biased region" description="Polar residues" evidence="4">
    <location>
        <begin position="669"/>
        <end position="679"/>
    </location>
</feature>
<name>A0ABV9U4E8_9ACTN</name>
<dbReference type="PANTHER" id="PTHR30627">
    <property type="entry name" value="PEPTIDOGLYCAN D,D-TRANSPEPTIDASE"/>
    <property type="match status" value="1"/>
</dbReference>
<dbReference type="SUPFAM" id="SSF56601">
    <property type="entry name" value="beta-lactamase/transpeptidase-like"/>
    <property type="match status" value="1"/>
</dbReference>
<evidence type="ECO:0000259" key="8">
    <source>
        <dbReference type="Pfam" id="PF05223"/>
    </source>
</evidence>
<sequence length="679" mass="70733">MNLRGRSTARRTISAGACVLLVGGAASACFAERSAMPAVRDFLVAWEVGNYPAAAGHTTGADRAQVAAALGGVRSQLDAASLKLDMTKIVKNGKTATAQFAVKIDLGENGEPWTYTSSMNLLQMGDGWKIRWDPSIIHPLLRQGQRLAVVTQVPARASIQDQNARTVLKAVPADLVGVVPGQLRNPKATIDQMVKTTKIEGGRRLDGERLLGRVQSAPPQAFLPLLTLQRSSGDTLIERLKRVDGLQFKVVSAPIQSQFAPEVVGELGAATADRLQQVGAPYQPGDTIGVSGLQLLLQRRLAGTPSIEVVAQDASGSSVTPLHSWPGKDPAPVVTTLDRKIQPRADQALADVKYPASLVVVRPGTGDVLAVANHRTHGRDMAMEGHYPPGMAFSFVTADALLQNGVTKDTQAECPATANVGGQTVSNPSGKAARTSTLERDFSVTCATTLAQLATRLPPQALTQSAARFGIGKDWGGIFPSYGGTVPTPSNDGQKALVATGQGGVTTSPLAMAAAAAAVSSGLWRPPFITKDPVDTPSAQAQPLNPIAAGDLKRMVRRAVQTGSSKDANVTSGGQVSGVSAVVNYQEGGQTKTVSWFVGFRDDMAFAIAVEGRVNAAKIAATFLTGTTPSPPSSTKPPQGTNPGTGGPRQPSGGGQNQPGRNQPTGNPTTPSTDPTRHR</sequence>
<dbReference type="PROSITE" id="PS51257">
    <property type="entry name" value="PROKAR_LIPOPROTEIN"/>
    <property type="match status" value="1"/>
</dbReference>
<reference evidence="10" key="1">
    <citation type="journal article" date="2019" name="Int. J. Syst. Evol. Microbiol.">
        <title>The Global Catalogue of Microorganisms (GCM) 10K type strain sequencing project: providing services to taxonomists for standard genome sequencing and annotation.</title>
        <authorList>
            <consortium name="The Broad Institute Genomics Platform"/>
            <consortium name="The Broad Institute Genome Sequencing Center for Infectious Disease"/>
            <person name="Wu L."/>
            <person name="Ma J."/>
        </authorList>
    </citation>
    <scope>NUCLEOTIDE SEQUENCE [LARGE SCALE GENOMIC DNA]</scope>
    <source>
        <strain evidence="10">KLKA75</strain>
    </source>
</reference>
<dbReference type="SUPFAM" id="SSF56519">
    <property type="entry name" value="Penicillin binding protein dimerisation domain"/>
    <property type="match status" value="1"/>
</dbReference>
<evidence type="ECO:0000259" key="6">
    <source>
        <dbReference type="Pfam" id="PF00905"/>
    </source>
</evidence>
<dbReference type="InterPro" id="IPR001460">
    <property type="entry name" value="PCN-bd_Tpept"/>
</dbReference>
<keyword evidence="3" id="KW-0472">Membrane</keyword>
<evidence type="ECO:0000313" key="9">
    <source>
        <dbReference type="EMBL" id="MFC4910403.1"/>
    </source>
</evidence>
<feature type="domain" description="Penicillin-binding protein transpeptidase" evidence="6">
    <location>
        <begin position="357"/>
        <end position="611"/>
    </location>
</feature>
<evidence type="ECO:0000259" key="7">
    <source>
        <dbReference type="Pfam" id="PF03717"/>
    </source>
</evidence>
<dbReference type="PANTHER" id="PTHR30627:SF24">
    <property type="entry name" value="PENICILLIN-BINDING PROTEIN 4B"/>
    <property type="match status" value="1"/>
</dbReference>
<dbReference type="Gene3D" id="3.30.1390.30">
    <property type="entry name" value="Penicillin-binding protein 2a, domain 3"/>
    <property type="match status" value="1"/>
</dbReference>
<evidence type="ECO:0000256" key="5">
    <source>
        <dbReference type="SAM" id="SignalP"/>
    </source>
</evidence>
<evidence type="ECO:0000256" key="2">
    <source>
        <dbReference type="ARBA" id="ARBA00007171"/>
    </source>
</evidence>
<feature type="compositionally biased region" description="Low complexity" evidence="4">
    <location>
        <begin position="658"/>
        <end position="668"/>
    </location>
</feature>
<keyword evidence="10" id="KW-1185">Reference proteome</keyword>
<dbReference type="Pfam" id="PF00905">
    <property type="entry name" value="Transpeptidase"/>
    <property type="match status" value="1"/>
</dbReference>
<dbReference type="RefSeq" id="WP_378258733.1">
    <property type="nucleotide sequence ID" value="NZ_JBHSIT010000007.1"/>
</dbReference>
<dbReference type="Gene3D" id="3.90.1310.10">
    <property type="entry name" value="Penicillin-binding protein 2a (Domain 2)"/>
    <property type="match status" value="1"/>
</dbReference>
<dbReference type="Gene3D" id="3.40.710.10">
    <property type="entry name" value="DD-peptidase/beta-lactamase superfamily"/>
    <property type="match status" value="1"/>
</dbReference>
<evidence type="ECO:0000256" key="4">
    <source>
        <dbReference type="SAM" id="MobiDB-lite"/>
    </source>
</evidence>
<keyword evidence="5" id="KW-0732">Signal</keyword>
<dbReference type="InterPro" id="IPR007887">
    <property type="entry name" value="MecA_N"/>
</dbReference>
<feature type="compositionally biased region" description="Gly residues" evidence="4">
    <location>
        <begin position="643"/>
        <end position="657"/>
    </location>
</feature>
<comment type="subcellular location">
    <subcellularLocation>
        <location evidence="1">Membrane</location>
    </subcellularLocation>
</comment>
<dbReference type="InterPro" id="IPR050515">
    <property type="entry name" value="Beta-lactam/transpept"/>
</dbReference>
<comment type="similarity">
    <text evidence="2">Belongs to the transpeptidase family.</text>
</comment>